<feature type="signal peptide" evidence="6">
    <location>
        <begin position="1"/>
        <end position="24"/>
    </location>
</feature>
<evidence type="ECO:0000256" key="6">
    <source>
        <dbReference type="SAM" id="SignalP"/>
    </source>
</evidence>
<keyword evidence="3" id="KW-1133">Transmembrane helix</keyword>
<keyword evidence="2" id="KW-0812">Transmembrane</keyword>
<protein>
    <submittedName>
        <fullName evidence="8">DUF490 domain-containing protein</fullName>
    </submittedName>
</protein>
<accession>A0A4Q9G024</accession>
<comment type="caution">
    <text evidence="8">The sequence shown here is derived from an EMBL/GenBank/DDBJ whole genome shotgun (WGS) entry which is preliminary data.</text>
</comment>
<dbReference type="PANTHER" id="PTHR36985">
    <property type="entry name" value="TRANSLOCATION AND ASSEMBLY MODULE SUBUNIT TAMB"/>
    <property type="match status" value="1"/>
</dbReference>
<evidence type="ECO:0000256" key="2">
    <source>
        <dbReference type="ARBA" id="ARBA00022692"/>
    </source>
</evidence>
<feature type="chain" id="PRO_5020811900" evidence="6">
    <location>
        <begin position="25"/>
        <end position="1499"/>
    </location>
</feature>
<feature type="region of interest" description="Disordered" evidence="5">
    <location>
        <begin position="1246"/>
        <end position="1273"/>
    </location>
</feature>
<dbReference type="InterPro" id="IPR007452">
    <property type="entry name" value="TamB_C"/>
</dbReference>
<reference evidence="8 9" key="1">
    <citation type="submission" date="2019-02" db="EMBL/GenBank/DDBJ databases">
        <title>Paracoccus subflavus sp. nov., isolated from marine sediment of the Pacific Ocean.</title>
        <authorList>
            <person name="Zhang G."/>
        </authorList>
    </citation>
    <scope>NUCLEOTIDE SEQUENCE [LARGE SCALE GENOMIC DNA]</scope>
    <source>
        <strain evidence="8 9">GY0581</strain>
    </source>
</reference>
<evidence type="ECO:0000256" key="3">
    <source>
        <dbReference type="ARBA" id="ARBA00022989"/>
    </source>
</evidence>
<evidence type="ECO:0000259" key="7">
    <source>
        <dbReference type="Pfam" id="PF04357"/>
    </source>
</evidence>
<dbReference type="GO" id="GO:0097347">
    <property type="term" value="C:TAM protein secretion complex"/>
    <property type="evidence" value="ECO:0007669"/>
    <property type="project" value="TreeGrafter"/>
</dbReference>
<dbReference type="Proteomes" id="UP000293520">
    <property type="component" value="Unassembled WGS sequence"/>
</dbReference>
<dbReference type="RefSeq" id="WP_130990874.1">
    <property type="nucleotide sequence ID" value="NZ_SISK01000005.1"/>
</dbReference>
<keyword evidence="6" id="KW-0732">Signal</keyword>
<keyword evidence="9" id="KW-1185">Reference proteome</keyword>
<evidence type="ECO:0000256" key="4">
    <source>
        <dbReference type="ARBA" id="ARBA00023136"/>
    </source>
</evidence>
<dbReference type="PANTHER" id="PTHR36985:SF1">
    <property type="entry name" value="TRANSLOCATION AND ASSEMBLY MODULE SUBUNIT TAMB"/>
    <property type="match status" value="1"/>
</dbReference>
<proteinExistence type="predicted"/>
<dbReference type="GO" id="GO:0009306">
    <property type="term" value="P:protein secretion"/>
    <property type="evidence" value="ECO:0007669"/>
    <property type="project" value="InterPro"/>
</dbReference>
<name>A0A4Q9G024_9RHOB</name>
<evidence type="ECO:0000313" key="8">
    <source>
        <dbReference type="EMBL" id="TBN40410.1"/>
    </source>
</evidence>
<sequence length="1499" mass="156458">MQIRLMRKLWLVLFAILLPFSAMSQSAAEISQQESDDRGFLTRLLERNLSSAGREVVIDGFQGALSSRATFRRITIADGEGVWLTLNDGAIQWNRSALLRGRIEIAELAAREVLLPRLPLGEKQAPTAEAREFEFALPELPVAINIDQIRTDRVDLGEPVIGLAAAISLTGGMSLEGGEGQARLAIQRLDGPRGNFDLDTAYSNTSQILRVNLTLDEAADGLLVNLIDLYDKPSVVAEISGEGQIKDFGVDIRLATDGLPRVTGRVSGAGGPDAAGNPGTDFRLQLGGDVASLLPPQDRTFFGDQVQLRAEGWRGDDGRLQIPTLNLVTEALSLDGSLAVNAQGAPQNAELRIALGSDAGAVQVPVPLPFAGENATVESGRLDLNYDAAQGQGWTLQGRVGDLDLGDVSLGDLRLEGSGAVVLDAGRLSSVNGGVRFGSRQMTFADAGLAQAVGPDIDGSTTFDFTPGNAVEFSDLSVTGTDYGLDGLLLLSGLGSGFVLSLDADTRYEDLARLSGLAGRDMRGRADASLSGYYSFLSRGFDIDATVSGSGIAVDQPQLDRLLEGRSTIRLDARRDETGIEIENLAVNAQGLTAQAQGYVNSLSSDVTATISLPSLQDADPNFLGALQADAKLSGPSGARQLTLSGEAEDLRIGIEALDNALGGTTTLTVLAGERDSGYEVEVFRLANPQLRAEGRGRFVQGGLDGTVDLAVPDLSAIRAGWAGGLDVMARLTERDGTRLVDVTGSGQNLSLGVQNADAALTGTTRLRLSAEERDGIVTVRDMRLTNDQIDATVQGTYGPGVTDIAAEVGVRSLAPFGPGWRGALDLTGSFREAGDGARRLEIEGTGQDLAFGQAQVDGALAGETRLAVTGTERDGVFTIEQARIDNPRLTVDAAGTLGGDQTDLAAQASAQDLRFLGNGIGGALTADARLVQQNGNRQVTASGTADGLSIGQPRIDPLLGGQTRFDIAATQGPDGLSFQRLDVENPQIRVEASGDTASGMAVSARLADLGLIQPEFPGPVQASGTIREQGADFALDVNATAPGSTTLRIAGTAARDFSSLNLSVAGGADASIVNSILRTRSIEGPLSFDLTVNGPPALQSVSGQVRLTDGRIADPGAGIRLEGVTATVDLSGGRIALDAAAAVAAGGRIQVSGPVDVQNGTLDLTIVLDGVVARDPNLYETVVNGRLRMSGRNAEGPLISGVIDLGPTEIRIPSTGLGGARAILQIEHVGDTRPVRATRAKAGLEGYPSDAARDAGMAGPPSTPPSAPPRLDLRINAPNQVFVRGRGVDAELGGSLQVQGTTRNAIPIGFLELIRGRVDLLGRRFTLTEGLVELQGSLIPVIRLVAETEQNGITTRIIFDGEVRDPEITFESSPDLPEEEVLSQLLFGRGLDSISPLQAAQLANAIAVLAGRGGAGIIGNLRDQVGLDDLDLATDDQGNVQVRAGKYLSENLYTDVAVGADGRSTLNLNLDVTDSLTARGSVGTDGDSTLGIYFERDY</sequence>
<evidence type="ECO:0000256" key="5">
    <source>
        <dbReference type="SAM" id="MobiDB-lite"/>
    </source>
</evidence>
<dbReference type="Pfam" id="PF04357">
    <property type="entry name" value="TamB"/>
    <property type="match status" value="1"/>
</dbReference>
<feature type="domain" description="Translocation and assembly module TamB C-terminal" evidence="7">
    <location>
        <begin position="1143"/>
        <end position="1499"/>
    </location>
</feature>
<dbReference type="EMBL" id="SISK01000005">
    <property type="protein sequence ID" value="TBN40410.1"/>
    <property type="molecule type" value="Genomic_DNA"/>
</dbReference>
<evidence type="ECO:0000313" key="9">
    <source>
        <dbReference type="Proteomes" id="UP000293520"/>
    </source>
</evidence>
<evidence type="ECO:0000256" key="1">
    <source>
        <dbReference type="ARBA" id="ARBA00004167"/>
    </source>
</evidence>
<gene>
    <name evidence="8" type="ORF">EYE42_08415</name>
</gene>
<comment type="subcellular location">
    <subcellularLocation>
        <location evidence="1">Membrane</location>
        <topology evidence="1">Single-pass membrane protein</topology>
    </subcellularLocation>
</comment>
<dbReference type="OrthoDB" id="7784409at2"/>
<keyword evidence="4" id="KW-0472">Membrane</keyword>
<organism evidence="8 9">
    <name type="scientific">Paracoccus subflavus</name>
    <dbReference type="NCBI Taxonomy" id="2528244"/>
    <lineage>
        <taxon>Bacteria</taxon>
        <taxon>Pseudomonadati</taxon>
        <taxon>Pseudomonadota</taxon>
        <taxon>Alphaproteobacteria</taxon>
        <taxon>Rhodobacterales</taxon>
        <taxon>Paracoccaceae</taxon>
        <taxon>Paracoccus</taxon>
    </lineage>
</organism>
<dbReference type="GO" id="GO:0005886">
    <property type="term" value="C:plasma membrane"/>
    <property type="evidence" value="ECO:0007669"/>
    <property type="project" value="InterPro"/>
</dbReference>